<proteinExistence type="predicted"/>
<gene>
    <name evidence="1" type="ORF">C450_12300</name>
</gene>
<sequence length="168" mass="17359">MSIPLRHDSDHRLIIGRDDNTDEVVTATLEQKTVGEAKTEIELSQVPSLAQQSEFPTAESTNNDGLVTTTLVVEGKPNDISVSTGDGTPEVTPNGIYCFNCRFLAALICDVGCASGTAYICGLASVVTSAIGLAACLGVSGAICRVIGFVGCGIPSRGICCRAGGWCC</sequence>
<dbReference type="Proteomes" id="UP000011625">
    <property type="component" value="Unassembled WGS sequence"/>
</dbReference>
<dbReference type="InterPro" id="IPR031033">
    <property type="entry name" value="Halocin_C8_dom"/>
</dbReference>
<name>M0N127_9EURY</name>
<dbReference type="NCBIfam" id="TIGR04449">
    <property type="entry name" value="halocin_C8_dom"/>
    <property type="match status" value="1"/>
</dbReference>
<protein>
    <submittedName>
        <fullName evidence="1">Halocin C8 (TBD)</fullName>
    </submittedName>
</protein>
<dbReference type="AlphaFoldDB" id="M0N127"/>
<keyword evidence="2" id="KW-1185">Reference proteome</keyword>
<organism evidence="1 2">
    <name type="scientific">Halococcus salifodinae DSM 8989</name>
    <dbReference type="NCBI Taxonomy" id="1227456"/>
    <lineage>
        <taxon>Archaea</taxon>
        <taxon>Methanobacteriati</taxon>
        <taxon>Methanobacteriota</taxon>
        <taxon>Stenosarchaea group</taxon>
        <taxon>Halobacteria</taxon>
        <taxon>Halobacteriales</taxon>
        <taxon>Halococcaceae</taxon>
        <taxon>Halococcus</taxon>
    </lineage>
</organism>
<evidence type="ECO:0000313" key="2">
    <source>
        <dbReference type="Proteomes" id="UP000011625"/>
    </source>
</evidence>
<evidence type="ECO:0000313" key="1">
    <source>
        <dbReference type="EMBL" id="EMA51258.1"/>
    </source>
</evidence>
<comment type="caution">
    <text evidence="1">The sequence shown here is derived from an EMBL/GenBank/DDBJ whole genome shotgun (WGS) entry which is preliminary data.</text>
</comment>
<dbReference type="STRING" id="1227456.C450_12300"/>
<dbReference type="EMBL" id="AOME01000068">
    <property type="protein sequence ID" value="EMA51258.1"/>
    <property type="molecule type" value="Genomic_DNA"/>
</dbReference>
<reference evidence="1 2" key="1">
    <citation type="journal article" date="2014" name="PLoS Genet.">
        <title>Phylogenetically driven sequencing of extremely halophilic archaea reveals strategies for static and dynamic osmo-response.</title>
        <authorList>
            <person name="Becker E.A."/>
            <person name="Seitzer P.M."/>
            <person name="Tritt A."/>
            <person name="Larsen D."/>
            <person name="Krusor M."/>
            <person name="Yao A.I."/>
            <person name="Wu D."/>
            <person name="Madern D."/>
            <person name="Eisen J.A."/>
            <person name="Darling A.E."/>
            <person name="Facciotti M.T."/>
        </authorList>
    </citation>
    <scope>NUCLEOTIDE SEQUENCE [LARGE SCALE GENOMIC DNA]</scope>
    <source>
        <strain evidence="1 2">DSM 8989</strain>
    </source>
</reference>
<accession>M0N127</accession>